<sequence>MATTQDFIEFVCDQIRGSGMIRYRKMFGEYMVYVNDKPILLVCDNTVYVKQLDAVSSLMKHADTAVPYAGAKEHYILDIENRTLAVQIVEILEPITALPKSKRKSNQRV</sequence>
<dbReference type="SUPFAM" id="SSF159894">
    <property type="entry name" value="YgaC/TfoX-N like"/>
    <property type="match status" value="1"/>
</dbReference>
<accession>A0A6N8U4N7</accession>
<comment type="caution">
    <text evidence="1">The sequence shown here is derived from an EMBL/GenBank/DDBJ whole genome shotgun (WGS) entry which is preliminary data.</text>
</comment>
<reference evidence="1 2" key="1">
    <citation type="submission" date="2019-12" db="EMBL/GenBank/DDBJ databases">
        <authorList>
            <person name="Yang R."/>
        </authorList>
    </citation>
    <scope>NUCLEOTIDE SEQUENCE [LARGE SCALE GENOMIC DNA]</scope>
    <source>
        <strain evidence="1 2">DONG20-135</strain>
    </source>
</reference>
<dbReference type="AlphaFoldDB" id="A0A6N8U4N7"/>
<dbReference type="Gene3D" id="3.30.1460.30">
    <property type="entry name" value="YgaC/TfoX-N like chaperone"/>
    <property type="match status" value="1"/>
</dbReference>
<reference evidence="1 2" key="2">
    <citation type="submission" date="2020-01" db="EMBL/GenBank/DDBJ databases">
        <title>Clostridiaceae sp. nov. isolated from the gut of human by culturomics.</title>
        <authorList>
            <person name="Chang Y."/>
        </authorList>
    </citation>
    <scope>NUCLEOTIDE SEQUENCE [LARGE SCALE GENOMIC DNA]</scope>
    <source>
        <strain evidence="1 2">DONG20-135</strain>
    </source>
</reference>
<name>A0A6N8U4N7_9FIRM</name>
<dbReference type="EMBL" id="WUUQ01000001">
    <property type="protein sequence ID" value="MXQ72841.1"/>
    <property type="molecule type" value="Genomic_DNA"/>
</dbReference>
<protein>
    <submittedName>
        <fullName evidence="1">Transcriptional regulator</fullName>
    </submittedName>
</protein>
<gene>
    <name evidence="1" type="ORF">GSF08_02630</name>
</gene>
<evidence type="ECO:0000313" key="2">
    <source>
        <dbReference type="Proteomes" id="UP000434036"/>
    </source>
</evidence>
<dbReference type="RefSeq" id="WP_160624318.1">
    <property type="nucleotide sequence ID" value="NZ_WUUQ01000001.1"/>
</dbReference>
<dbReference type="Proteomes" id="UP000434036">
    <property type="component" value="Unassembled WGS sequence"/>
</dbReference>
<organism evidence="1 2">
    <name type="scientific">Copranaerobaculum intestinale</name>
    <dbReference type="NCBI Taxonomy" id="2692629"/>
    <lineage>
        <taxon>Bacteria</taxon>
        <taxon>Bacillati</taxon>
        <taxon>Bacillota</taxon>
        <taxon>Erysipelotrichia</taxon>
        <taxon>Erysipelotrichales</taxon>
        <taxon>Erysipelotrichaceae</taxon>
        <taxon>Copranaerobaculum</taxon>
    </lineage>
</organism>
<evidence type="ECO:0000313" key="1">
    <source>
        <dbReference type="EMBL" id="MXQ72841.1"/>
    </source>
</evidence>
<proteinExistence type="predicted"/>
<keyword evidence="2" id="KW-1185">Reference proteome</keyword>